<sequence>MDQLVHSNLHCNHLFTGKKMRSTVQTPLTLSLFFVCSPETAVSSHLLAGSPSTQPVSNFQHTLDQSIYSFLLQKNIGELLIPLQILVSSQCSVSSIFVMYVNHR</sequence>
<gene>
    <name evidence="1" type="ORF">L798_08636</name>
</gene>
<dbReference type="AlphaFoldDB" id="A0A067R442"/>
<evidence type="ECO:0000313" key="2">
    <source>
        <dbReference type="Proteomes" id="UP000027135"/>
    </source>
</evidence>
<protein>
    <submittedName>
        <fullName evidence="1">Uncharacterized protein</fullName>
    </submittedName>
</protein>
<proteinExistence type="predicted"/>
<dbReference type="Proteomes" id="UP000027135">
    <property type="component" value="Unassembled WGS sequence"/>
</dbReference>
<dbReference type="EMBL" id="KK852771">
    <property type="protein sequence ID" value="KDR16893.1"/>
    <property type="molecule type" value="Genomic_DNA"/>
</dbReference>
<keyword evidence="2" id="KW-1185">Reference proteome</keyword>
<accession>A0A067R442</accession>
<reference evidence="1 2" key="1">
    <citation type="journal article" date="2014" name="Nat. Commun.">
        <title>Molecular traces of alternative social organization in a termite genome.</title>
        <authorList>
            <person name="Terrapon N."/>
            <person name="Li C."/>
            <person name="Robertson H.M."/>
            <person name="Ji L."/>
            <person name="Meng X."/>
            <person name="Booth W."/>
            <person name="Chen Z."/>
            <person name="Childers C.P."/>
            <person name="Glastad K.M."/>
            <person name="Gokhale K."/>
            <person name="Gowin J."/>
            <person name="Gronenberg W."/>
            <person name="Hermansen R.A."/>
            <person name="Hu H."/>
            <person name="Hunt B.G."/>
            <person name="Huylmans A.K."/>
            <person name="Khalil S.M."/>
            <person name="Mitchell R.D."/>
            <person name="Munoz-Torres M.C."/>
            <person name="Mustard J.A."/>
            <person name="Pan H."/>
            <person name="Reese J.T."/>
            <person name="Scharf M.E."/>
            <person name="Sun F."/>
            <person name="Vogel H."/>
            <person name="Xiao J."/>
            <person name="Yang W."/>
            <person name="Yang Z."/>
            <person name="Yang Z."/>
            <person name="Zhou J."/>
            <person name="Zhu J."/>
            <person name="Brent C.S."/>
            <person name="Elsik C.G."/>
            <person name="Goodisman M.A."/>
            <person name="Liberles D.A."/>
            <person name="Roe R.M."/>
            <person name="Vargo E.L."/>
            <person name="Vilcinskas A."/>
            <person name="Wang J."/>
            <person name="Bornberg-Bauer E."/>
            <person name="Korb J."/>
            <person name="Zhang G."/>
            <person name="Liebig J."/>
        </authorList>
    </citation>
    <scope>NUCLEOTIDE SEQUENCE [LARGE SCALE GENOMIC DNA]</scope>
    <source>
        <tissue evidence="1">Whole organism</tissue>
    </source>
</reference>
<organism evidence="1 2">
    <name type="scientific">Zootermopsis nevadensis</name>
    <name type="common">Dampwood termite</name>
    <dbReference type="NCBI Taxonomy" id="136037"/>
    <lineage>
        <taxon>Eukaryota</taxon>
        <taxon>Metazoa</taxon>
        <taxon>Ecdysozoa</taxon>
        <taxon>Arthropoda</taxon>
        <taxon>Hexapoda</taxon>
        <taxon>Insecta</taxon>
        <taxon>Pterygota</taxon>
        <taxon>Neoptera</taxon>
        <taxon>Polyneoptera</taxon>
        <taxon>Dictyoptera</taxon>
        <taxon>Blattodea</taxon>
        <taxon>Blattoidea</taxon>
        <taxon>Termitoidae</taxon>
        <taxon>Termopsidae</taxon>
        <taxon>Zootermopsis</taxon>
    </lineage>
</organism>
<name>A0A067R442_ZOONE</name>
<evidence type="ECO:0000313" key="1">
    <source>
        <dbReference type="EMBL" id="KDR16893.1"/>
    </source>
</evidence>
<dbReference type="InParanoid" id="A0A067R442"/>